<feature type="region of interest" description="Disordered" evidence="1">
    <location>
        <begin position="45"/>
        <end position="90"/>
    </location>
</feature>
<feature type="domain" description="PiggyBac transposable element-derived protein" evidence="2">
    <location>
        <begin position="200"/>
        <end position="299"/>
    </location>
</feature>
<dbReference type="Pfam" id="PF13843">
    <property type="entry name" value="DDE_Tnp_1_7"/>
    <property type="match status" value="1"/>
</dbReference>
<reference evidence="3 4" key="1">
    <citation type="journal article" date="2016" name="Genome Biol. Evol.">
        <title>Gene Family Evolution Reflects Adaptation to Soil Environmental Stressors in the Genome of the Collembolan Orchesella cincta.</title>
        <authorList>
            <person name="Faddeeva-Vakhrusheva A."/>
            <person name="Derks M.F."/>
            <person name="Anvar S.Y."/>
            <person name="Agamennone V."/>
            <person name="Suring W."/>
            <person name="Smit S."/>
            <person name="van Straalen N.M."/>
            <person name="Roelofs D."/>
        </authorList>
    </citation>
    <scope>NUCLEOTIDE SEQUENCE [LARGE SCALE GENOMIC DNA]</scope>
    <source>
        <tissue evidence="3">Mixed pool</tissue>
    </source>
</reference>
<dbReference type="EMBL" id="LJIJ01003854">
    <property type="protein sequence ID" value="ODM88270.1"/>
    <property type="molecule type" value="Genomic_DNA"/>
</dbReference>
<feature type="compositionally biased region" description="Acidic residues" evidence="1">
    <location>
        <begin position="64"/>
        <end position="78"/>
    </location>
</feature>
<sequence>MASGTYPSKSLLSSTLRNSLDHEDPEFMEFELSVISNAGSFNQRMNSEEIFDTPESDVSASSDSDNDFRDEDTDDEEHDASIEPPDFSLFSPPVTVNTIPNLDHLVHDTNEQVVWDWMDDASNARLTPFEFEESEPQWEPREPHSEFDELNCFMQFISPDVLEYIAEQSNSFFYRVRENTDVESRRMKAFQPITGYDILHRYKEVHKYLHFCNNDEQEEGDRLHKINQLWQMVNANMQRMFRPGRNVCVDESLVLFKGKLFWKQYIPNKASKFGMKIFSIGDSDTGYILFSIIYRGAGHEFMFPKEKYGFVEELR</sequence>
<comment type="caution">
    <text evidence="3">The sequence shown here is derived from an EMBL/GenBank/DDBJ whole genome shotgun (WGS) entry which is preliminary data.</text>
</comment>
<dbReference type="PANTHER" id="PTHR46599">
    <property type="entry name" value="PIGGYBAC TRANSPOSABLE ELEMENT-DERIVED PROTEIN 4"/>
    <property type="match status" value="1"/>
</dbReference>
<dbReference type="Proteomes" id="UP000094527">
    <property type="component" value="Unassembled WGS sequence"/>
</dbReference>
<dbReference type="OrthoDB" id="6618927at2759"/>
<gene>
    <name evidence="3" type="ORF">Ocin01_18411</name>
</gene>
<organism evidence="3 4">
    <name type="scientific">Orchesella cincta</name>
    <name type="common">Springtail</name>
    <name type="synonym">Podura cincta</name>
    <dbReference type="NCBI Taxonomy" id="48709"/>
    <lineage>
        <taxon>Eukaryota</taxon>
        <taxon>Metazoa</taxon>
        <taxon>Ecdysozoa</taxon>
        <taxon>Arthropoda</taxon>
        <taxon>Hexapoda</taxon>
        <taxon>Collembola</taxon>
        <taxon>Entomobryomorpha</taxon>
        <taxon>Entomobryoidea</taxon>
        <taxon>Orchesellidae</taxon>
        <taxon>Orchesellinae</taxon>
        <taxon>Orchesella</taxon>
    </lineage>
</organism>
<proteinExistence type="predicted"/>
<name>A0A1D2M5K1_ORCCI</name>
<dbReference type="InterPro" id="IPR029526">
    <property type="entry name" value="PGBD"/>
</dbReference>
<dbReference type="STRING" id="48709.A0A1D2M5K1"/>
<dbReference type="AlphaFoldDB" id="A0A1D2M5K1"/>
<protein>
    <submittedName>
        <fullName evidence="3">PiggyBac transposable element-derived protein 4</fullName>
    </submittedName>
</protein>
<dbReference type="OMA" id="QWEPREP"/>
<keyword evidence="4" id="KW-1185">Reference proteome</keyword>
<evidence type="ECO:0000256" key="1">
    <source>
        <dbReference type="SAM" id="MobiDB-lite"/>
    </source>
</evidence>
<evidence type="ECO:0000313" key="3">
    <source>
        <dbReference type="EMBL" id="ODM88270.1"/>
    </source>
</evidence>
<evidence type="ECO:0000259" key="2">
    <source>
        <dbReference type="Pfam" id="PF13843"/>
    </source>
</evidence>
<evidence type="ECO:0000313" key="4">
    <source>
        <dbReference type="Proteomes" id="UP000094527"/>
    </source>
</evidence>
<dbReference type="PANTHER" id="PTHR46599:SF3">
    <property type="entry name" value="PIGGYBAC TRANSPOSABLE ELEMENT-DERIVED PROTEIN 4"/>
    <property type="match status" value="1"/>
</dbReference>
<accession>A0A1D2M5K1</accession>